<dbReference type="EMBL" id="JAAQTL010000001">
    <property type="protein sequence ID" value="NID15007.1"/>
    <property type="molecule type" value="Genomic_DNA"/>
</dbReference>
<dbReference type="RefSeq" id="WP_166698787.1">
    <property type="nucleotide sequence ID" value="NZ_JAAQTL010000001.1"/>
</dbReference>
<gene>
    <name evidence="2" type="ORF">HBF32_05935</name>
</gene>
<dbReference type="Proteomes" id="UP000518878">
    <property type="component" value="Unassembled WGS sequence"/>
</dbReference>
<protein>
    <submittedName>
        <fullName evidence="2">Uncharacterized protein</fullName>
    </submittedName>
</protein>
<sequence length="252" mass="27508">MTDTNYPEVAQAGQLADRAHELALAVKIDCPEMLDIASDELRGIVTRRKEIEELRFSITRPMDAAKQKVMDLFRAPLDRLGQAESLLRDEVTRYQREEREKAEAARRDAEQRAAQERAEAQRREQEALDAAAAAEAAGDHEAAAAATHAAEAAREDGDLALIAPLPVGAARAPAKVAGVNARKTWKAEVTDFKALVVEAVKRSENGDDFLLTFIAPDDKVIAQAAKAMQAKLNVPGIRVYAEDSLSVRRKTG</sequence>
<proteinExistence type="predicted"/>
<organism evidence="2 3">
    <name type="scientific">Luteibacter yeojuensis</name>
    <dbReference type="NCBI Taxonomy" id="345309"/>
    <lineage>
        <taxon>Bacteria</taxon>
        <taxon>Pseudomonadati</taxon>
        <taxon>Pseudomonadota</taxon>
        <taxon>Gammaproteobacteria</taxon>
        <taxon>Lysobacterales</taxon>
        <taxon>Rhodanobacteraceae</taxon>
        <taxon>Luteibacter</taxon>
    </lineage>
</organism>
<keyword evidence="3" id="KW-1185">Reference proteome</keyword>
<comment type="caution">
    <text evidence="2">The sequence shown here is derived from an EMBL/GenBank/DDBJ whole genome shotgun (WGS) entry which is preliminary data.</text>
</comment>
<evidence type="ECO:0000313" key="3">
    <source>
        <dbReference type="Proteomes" id="UP000518878"/>
    </source>
</evidence>
<feature type="compositionally biased region" description="Basic and acidic residues" evidence="1">
    <location>
        <begin position="98"/>
        <end position="126"/>
    </location>
</feature>
<feature type="region of interest" description="Disordered" evidence="1">
    <location>
        <begin position="98"/>
        <end position="150"/>
    </location>
</feature>
<reference evidence="2 3" key="1">
    <citation type="journal article" date="2006" name="Int. J. Syst. Evol. Microbiol.">
        <title>Dyella yeojuensis sp. nov., isolated from greenhouse soil in Korea.</title>
        <authorList>
            <person name="Kim B.Y."/>
            <person name="Weon H.Y."/>
            <person name="Lee K.H."/>
            <person name="Seok S.J."/>
            <person name="Kwon S.W."/>
            <person name="Go S.J."/>
            <person name="Stackebrandt E."/>
        </authorList>
    </citation>
    <scope>NUCLEOTIDE SEQUENCE [LARGE SCALE GENOMIC DNA]</scope>
    <source>
        <strain evidence="2 3">DSM 17673</strain>
    </source>
</reference>
<accession>A0A7X5QT94</accession>
<evidence type="ECO:0000256" key="1">
    <source>
        <dbReference type="SAM" id="MobiDB-lite"/>
    </source>
</evidence>
<evidence type="ECO:0000313" key="2">
    <source>
        <dbReference type="EMBL" id="NID15007.1"/>
    </source>
</evidence>
<dbReference type="AlphaFoldDB" id="A0A7X5QT94"/>
<name>A0A7X5QT94_9GAMM</name>